<evidence type="ECO:0000256" key="1">
    <source>
        <dbReference type="ARBA" id="ARBA00001911"/>
    </source>
</evidence>
<feature type="domain" description="3-dehydroquinate synthase N-terminal" evidence="6">
    <location>
        <begin position="75"/>
        <end position="187"/>
    </location>
</feature>
<organism evidence="8 9">
    <name type="scientific">Streptomyces hyaluromycini</name>
    <dbReference type="NCBI Taxonomy" id="1377993"/>
    <lineage>
        <taxon>Bacteria</taxon>
        <taxon>Bacillati</taxon>
        <taxon>Actinomycetota</taxon>
        <taxon>Actinomycetes</taxon>
        <taxon>Kitasatosporales</taxon>
        <taxon>Streptomycetaceae</taxon>
        <taxon>Streptomyces</taxon>
    </lineage>
</organism>
<dbReference type="GO" id="GO:0016829">
    <property type="term" value="F:lyase activity"/>
    <property type="evidence" value="ECO:0007669"/>
    <property type="project" value="UniProtKB-KW"/>
</dbReference>
<dbReference type="RefSeq" id="WP_350793344.1">
    <property type="nucleotide sequence ID" value="NZ_JBEPEK010001213.1"/>
</dbReference>
<dbReference type="CDD" id="cd08195">
    <property type="entry name" value="DHQS"/>
    <property type="match status" value="1"/>
</dbReference>
<dbReference type="InterPro" id="IPR050071">
    <property type="entry name" value="Dehydroquinate_synthase"/>
</dbReference>
<dbReference type="EC" id="4.2.3.-" evidence="8"/>
<evidence type="ECO:0000313" key="8">
    <source>
        <dbReference type="EMBL" id="MER7188395.1"/>
    </source>
</evidence>
<proteinExistence type="predicted"/>
<dbReference type="PANTHER" id="PTHR43622">
    <property type="entry name" value="3-DEHYDROQUINATE SYNTHASE"/>
    <property type="match status" value="1"/>
</dbReference>
<reference evidence="8 9" key="1">
    <citation type="submission" date="2024-06" db="EMBL/GenBank/DDBJ databases">
        <title>The Natural Products Discovery Center: Release of the First 8490 Sequenced Strains for Exploring Actinobacteria Biosynthetic Diversity.</title>
        <authorList>
            <person name="Kalkreuter E."/>
            <person name="Kautsar S.A."/>
            <person name="Yang D."/>
            <person name="Bader C.D."/>
            <person name="Teijaro C.N."/>
            <person name="Fluegel L."/>
            <person name="Davis C.M."/>
            <person name="Simpson J.R."/>
            <person name="Lauterbach L."/>
            <person name="Steele A.D."/>
            <person name="Gui C."/>
            <person name="Meng S."/>
            <person name="Li G."/>
            <person name="Viehrig K."/>
            <person name="Ye F."/>
            <person name="Su P."/>
            <person name="Kiefer A.F."/>
            <person name="Nichols A."/>
            <person name="Cepeda A.J."/>
            <person name="Yan W."/>
            <person name="Fan B."/>
            <person name="Jiang Y."/>
            <person name="Adhikari A."/>
            <person name="Zheng C.-J."/>
            <person name="Schuster L."/>
            <person name="Cowan T.M."/>
            <person name="Smanski M.J."/>
            <person name="Chevrette M.G."/>
            <person name="De Carvalho L.P.S."/>
            <person name="Shen B."/>
        </authorList>
    </citation>
    <scope>NUCLEOTIDE SEQUENCE [LARGE SCALE GENOMIC DNA]</scope>
    <source>
        <strain evidence="8 9">NPDC000234</strain>
    </source>
</reference>
<dbReference type="PANTHER" id="PTHR43622:SF7">
    <property type="entry name" value="3-DEHYDROQUINATE SYNTHASE, CHLOROPLASTIC"/>
    <property type="match status" value="1"/>
</dbReference>
<evidence type="ECO:0000256" key="2">
    <source>
        <dbReference type="ARBA" id="ARBA00022605"/>
    </source>
</evidence>
<evidence type="ECO:0000256" key="3">
    <source>
        <dbReference type="ARBA" id="ARBA00023027"/>
    </source>
</evidence>
<accession>A0ABV1XH74</accession>
<sequence>MNTEAANAPHTRPVTGDVGLVRVELGPRSYDVHIGSGVRERLAEVVARAGARRTVIVSARPAELVPDPGVPYRTVAARDGEENKTLATVEALCREFADAGLTRDDVVVSCGGGTTTDTVGLAAALYHRGVPVIHLPTSLLAQVDASTGGKTAVNLPAGKNLVGAYWQPLAVLCDTDHLSTLPEREWRNGYGEIARCHFIGAGDLRGLGTVEQITASVRRKAQIVSADERDSGLRHLLNYGHTLGHALETETGFALRHGEAVAVGTVFAGRLAGALGRIGTARVDEHLDVVRHYGLPWRLPADVDADGLVGLMRRDKKAAGSAAGRLAFVLDGPAGAELVDDVPEQVVRECLADMPRA</sequence>
<dbReference type="Gene3D" id="1.20.1090.10">
    <property type="entry name" value="Dehydroquinate synthase-like - alpha domain"/>
    <property type="match status" value="1"/>
</dbReference>
<protein>
    <submittedName>
        <fullName evidence="8">3-dehydroquinate synthase family protein</fullName>
        <ecNumber evidence="8">4.2.3.-</ecNumber>
    </submittedName>
</protein>
<dbReference type="Gene3D" id="3.40.50.1970">
    <property type="match status" value="1"/>
</dbReference>
<keyword evidence="9" id="KW-1185">Reference proteome</keyword>
<keyword evidence="4" id="KW-0057">Aromatic amino acid biosynthesis</keyword>
<evidence type="ECO:0000259" key="6">
    <source>
        <dbReference type="Pfam" id="PF01761"/>
    </source>
</evidence>
<evidence type="ECO:0000259" key="7">
    <source>
        <dbReference type="Pfam" id="PF24621"/>
    </source>
</evidence>
<gene>
    <name evidence="8" type="ORF">ABT404_54595</name>
</gene>
<keyword evidence="5 8" id="KW-0456">Lyase</keyword>
<dbReference type="InterPro" id="IPR056179">
    <property type="entry name" value="DHQS_C"/>
</dbReference>
<name>A0ABV1XH74_9ACTN</name>
<dbReference type="Pfam" id="PF01761">
    <property type="entry name" value="DHQ_synthase"/>
    <property type="match status" value="1"/>
</dbReference>
<dbReference type="InterPro" id="IPR030960">
    <property type="entry name" value="DHQS/DOIS_N"/>
</dbReference>
<evidence type="ECO:0000256" key="4">
    <source>
        <dbReference type="ARBA" id="ARBA00023141"/>
    </source>
</evidence>
<comment type="caution">
    <text evidence="8">The sequence shown here is derived from an EMBL/GenBank/DDBJ whole genome shotgun (WGS) entry which is preliminary data.</text>
</comment>
<evidence type="ECO:0000313" key="9">
    <source>
        <dbReference type="Proteomes" id="UP001474181"/>
    </source>
</evidence>
<dbReference type="Proteomes" id="UP001474181">
    <property type="component" value="Unassembled WGS sequence"/>
</dbReference>
<dbReference type="EMBL" id="JBEPEK010001213">
    <property type="protein sequence ID" value="MER7188395.1"/>
    <property type="molecule type" value="Genomic_DNA"/>
</dbReference>
<dbReference type="Pfam" id="PF24621">
    <property type="entry name" value="DHQS_C"/>
    <property type="match status" value="1"/>
</dbReference>
<comment type="cofactor">
    <cofactor evidence="1">
        <name>NAD(+)</name>
        <dbReference type="ChEBI" id="CHEBI:57540"/>
    </cofactor>
</comment>
<keyword evidence="2" id="KW-0028">Amino-acid biosynthesis</keyword>
<dbReference type="SUPFAM" id="SSF56796">
    <property type="entry name" value="Dehydroquinate synthase-like"/>
    <property type="match status" value="1"/>
</dbReference>
<evidence type="ECO:0000256" key="5">
    <source>
        <dbReference type="ARBA" id="ARBA00023239"/>
    </source>
</evidence>
<feature type="domain" description="3-dehydroquinate synthase C-terminal" evidence="7">
    <location>
        <begin position="211"/>
        <end position="318"/>
    </location>
</feature>
<keyword evidence="3" id="KW-0520">NAD</keyword>